<sequence>MPAFKDGPIKTEADLRQGLYNEPKSTYYKREAELRTSRNELLDISSGVAITGLTLLLFALRKRIHTVAHVMQLRTLCKPQVFIWFNVGWIVLFGALHWYYLYRGARGDYPPFADSIAIPLYYGQAALLVCWPVLNMLLLLAIWPAKMGGYLFVKPLIYTWWVLLIEVFHGIWLVLAALYLLISIIDGDHLTVPVIMLFLYLLLVLRAGHVEAINARINKSRLSEEH</sequence>
<evidence type="ECO:0000313" key="2">
    <source>
        <dbReference type="EMBL" id="MDU0370203.1"/>
    </source>
</evidence>
<dbReference type="Proteomes" id="UP001250698">
    <property type="component" value="Unassembled WGS sequence"/>
</dbReference>
<proteinExistence type="predicted"/>
<evidence type="ECO:0000313" key="3">
    <source>
        <dbReference type="Proteomes" id="UP001250698"/>
    </source>
</evidence>
<organism evidence="2 3">
    <name type="scientific">Hymenobacter endophyticus</name>
    <dbReference type="NCBI Taxonomy" id="3076335"/>
    <lineage>
        <taxon>Bacteria</taxon>
        <taxon>Pseudomonadati</taxon>
        <taxon>Bacteroidota</taxon>
        <taxon>Cytophagia</taxon>
        <taxon>Cytophagales</taxon>
        <taxon>Hymenobacteraceae</taxon>
        <taxon>Hymenobacter</taxon>
    </lineage>
</organism>
<name>A0ABU3TFR4_9BACT</name>
<feature type="transmembrane region" description="Helical" evidence="1">
    <location>
        <begin position="194"/>
        <end position="213"/>
    </location>
</feature>
<keyword evidence="3" id="KW-1185">Reference proteome</keyword>
<feature type="transmembrane region" description="Helical" evidence="1">
    <location>
        <begin position="81"/>
        <end position="101"/>
    </location>
</feature>
<feature type="transmembrane region" description="Helical" evidence="1">
    <location>
        <begin position="41"/>
        <end position="60"/>
    </location>
</feature>
<comment type="caution">
    <text evidence="2">The sequence shown here is derived from an EMBL/GenBank/DDBJ whole genome shotgun (WGS) entry which is preliminary data.</text>
</comment>
<keyword evidence="1" id="KW-0812">Transmembrane</keyword>
<accession>A0ABU3TFR4</accession>
<evidence type="ECO:0008006" key="4">
    <source>
        <dbReference type="Google" id="ProtNLM"/>
    </source>
</evidence>
<keyword evidence="1" id="KW-0472">Membrane</keyword>
<protein>
    <recommendedName>
        <fullName evidence="4">DUF4328 domain-containing protein</fullName>
    </recommendedName>
</protein>
<keyword evidence="1" id="KW-1133">Transmembrane helix</keyword>
<reference evidence="2 3" key="1">
    <citation type="submission" date="2023-10" db="EMBL/GenBank/DDBJ databases">
        <title>Hymenobacter endophyticus sp. nov., an isolate from the leaf tissues of wheat.</title>
        <authorList>
            <person name="Dai Y."/>
        </authorList>
    </citation>
    <scope>NUCLEOTIDE SEQUENCE [LARGE SCALE GENOMIC DNA]</scope>
    <source>
        <strain evidence="2 3">ZK17L-C2</strain>
    </source>
</reference>
<gene>
    <name evidence="2" type="ORF">ROI90_07350</name>
</gene>
<dbReference type="EMBL" id="JAWDJT010000003">
    <property type="protein sequence ID" value="MDU0370203.1"/>
    <property type="molecule type" value="Genomic_DNA"/>
</dbReference>
<feature type="transmembrane region" description="Helical" evidence="1">
    <location>
        <begin position="157"/>
        <end position="182"/>
    </location>
</feature>
<dbReference type="RefSeq" id="WP_315997684.1">
    <property type="nucleotide sequence ID" value="NZ_JAWDJT010000003.1"/>
</dbReference>
<evidence type="ECO:0000256" key="1">
    <source>
        <dbReference type="SAM" id="Phobius"/>
    </source>
</evidence>
<feature type="transmembrane region" description="Helical" evidence="1">
    <location>
        <begin position="121"/>
        <end position="145"/>
    </location>
</feature>